<dbReference type="PANTHER" id="PTHR21974:SF2">
    <property type="entry name" value="RE15880P"/>
    <property type="match status" value="1"/>
</dbReference>
<dbReference type="AlphaFoldDB" id="A0A914M3G9"/>
<keyword evidence="2" id="KW-1185">Reference proteome</keyword>
<dbReference type="Proteomes" id="UP000887563">
    <property type="component" value="Unplaced"/>
</dbReference>
<proteinExistence type="predicted"/>
<dbReference type="PANTHER" id="PTHR21974">
    <property type="entry name" value="RE15880P"/>
    <property type="match status" value="1"/>
</dbReference>
<protein>
    <submittedName>
        <fullName evidence="3">Uncharacterized protein</fullName>
    </submittedName>
</protein>
<keyword evidence="1" id="KW-0175">Coiled coil</keyword>
<accession>A0A914M3G9</accession>
<evidence type="ECO:0000313" key="3">
    <source>
        <dbReference type="WBParaSite" id="Minc3s01236g21967"/>
    </source>
</evidence>
<organism evidence="2 3">
    <name type="scientific">Meloidogyne incognita</name>
    <name type="common">Southern root-knot nematode worm</name>
    <name type="synonym">Oxyuris incognita</name>
    <dbReference type="NCBI Taxonomy" id="6306"/>
    <lineage>
        <taxon>Eukaryota</taxon>
        <taxon>Metazoa</taxon>
        <taxon>Ecdysozoa</taxon>
        <taxon>Nematoda</taxon>
        <taxon>Chromadorea</taxon>
        <taxon>Rhabditida</taxon>
        <taxon>Tylenchina</taxon>
        <taxon>Tylenchomorpha</taxon>
        <taxon>Tylenchoidea</taxon>
        <taxon>Meloidogynidae</taxon>
        <taxon>Meloidogyninae</taxon>
        <taxon>Meloidogyne</taxon>
        <taxon>Meloidogyne incognita group</taxon>
    </lineage>
</organism>
<name>A0A914M3G9_MELIC</name>
<reference evidence="3" key="1">
    <citation type="submission" date="2022-11" db="UniProtKB">
        <authorList>
            <consortium name="WormBaseParasite"/>
        </authorList>
    </citation>
    <scope>IDENTIFICATION</scope>
</reference>
<evidence type="ECO:0000313" key="2">
    <source>
        <dbReference type="Proteomes" id="UP000887563"/>
    </source>
</evidence>
<evidence type="ECO:0000256" key="1">
    <source>
        <dbReference type="SAM" id="Coils"/>
    </source>
</evidence>
<dbReference type="WBParaSite" id="Minc3s01236g21967">
    <property type="protein sequence ID" value="Minc3s01236g21967"/>
    <property type="gene ID" value="Minc3s01236g21967"/>
</dbReference>
<dbReference type="GO" id="GO:0005929">
    <property type="term" value="C:cilium"/>
    <property type="evidence" value="ECO:0007669"/>
    <property type="project" value="TreeGrafter"/>
</dbReference>
<feature type="coiled-coil region" evidence="1">
    <location>
        <begin position="63"/>
        <end position="127"/>
    </location>
</feature>
<sequence length="196" mass="23005">MGNCLSNIFIQRGMDLIFRFLQLRQSNPTSNLSQSPNPDGPVDDIQDEIRAEGTQRVRIEVPKQELTENLLQEYLELERMARRLEKKQVLSNWETKNHQADEAMRKLVHLEARHKELKKQTEKARTDLEHLEQPGIRAHLRQQGIYVSRHERAKELSDSAIVKEETSFKELATVKSEYSRAQLVANRYREKCEKLD</sequence>